<dbReference type="RefSeq" id="WP_275229042.1">
    <property type="nucleotide sequence ID" value="NZ_JARESE010000049.1"/>
</dbReference>
<protein>
    <submittedName>
        <fullName evidence="3">GNAT family N-acetyltransferase</fullName>
    </submittedName>
</protein>
<evidence type="ECO:0000313" key="4">
    <source>
        <dbReference type="Proteomes" id="UP001216253"/>
    </source>
</evidence>
<comment type="caution">
    <text evidence="3">The sequence shown here is derived from an EMBL/GenBank/DDBJ whole genome shotgun (WGS) entry which is preliminary data.</text>
</comment>
<dbReference type="EMBL" id="JARESE010000049">
    <property type="protein sequence ID" value="MDE8652944.1"/>
    <property type="molecule type" value="Genomic_DNA"/>
</dbReference>
<accession>A0ABT5WSC7</accession>
<evidence type="ECO:0000256" key="1">
    <source>
        <dbReference type="SAM" id="MobiDB-lite"/>
    </source>
</evidence>
<gene>
    <name evidence="3" type="ORF">PYV00_14650</name>
</gene>
<dbReference type="CDD" id="cd04301">
    <property type="entry name" value="NAT_SF"/>
    <property type="match status" value="1"/>
</dbReference>
<evidence type="ECO:0000313" key="3">
    <source>
        <dbReference type="EMBL" id="MDE8652944.1"/>
    </source>
</evidence>
<dbReference type="InterPro" id="IPR016181">
    <property type="entry name" value="Acyl_CoA_acyltransferase"/>
</dbReference>
<name>A0ABT5WSC7_9SPHN</name>
<dbReference type="PANTHER" id="PTHR43792:SF1">
    <property type="entry name" value="N-ACETYLTRANSFERASE DOMAIN-CONTAINING PROTEIN"/>
    <property type="match status" value="1"/>
</dbReference>
<keyword evidence="4" id="KW-1185">Reference proteome</keyword>
<organism evidence="3 4">
    <name type="scientific">Novosphingobium album</name>
    <name type="common">ex Liu et al. 2023</name>
    <dbReference type="NCBI Taxonomy" id="3031130"/>
    <lineage>
        <taxon>Bacteria</taxon>
        <taxon>Pseudomonadati</taxon>
        <taxon>Pseudomonadota</taxon>
        <taxon>Alphaproteobacteria</taxon>
        <taxon>Sphingomonadales</taxon>
        <taxon>Sphingomonadaceae</taxon>
        <taxon>Novosphingobium</taxon>
    </lineage>
</organism>
<sequence>MFIRTERLFLRPGWPEDLDELLAVLRDDAVLRNLALAPLPGTAEEAREYLARPRHRLLPNFFIYARSFGGPRLVGGIGLGRDGDDVELGYWIVRAHRGKGYAAEAVRAVLAQARMLGHRQIVARHFADNETSARVLESTGFKPTGETRPRFSTGRGGEAPAMLYVAVLSENSARPDGAGTRARRNPGPEQYLKRA</sequence>
<dbReference type="InterPro" id="IPR000182">
    <property type="entry name" value="GNAT_dom"/>
</dbReference>
<reference evidence="3 4" key="1">
    <citation type="submission" date="2023-03" db="EMBL/GenBank/DDBJ databases">
        <title>NovoSphingobium album sp. nov. isolated from polycyclic aromatic hydrocarbons- and heavy-metal polluted soil.</title>
        <authorList>
            <person name="Liu Z."/>
            <person name="Wang K."/>
        </authorList>
    </citation>
    <scope>NUCLEOTIDE SEQUENCE [LARGE SCALE GENOMIC DNA]</scope>
    <source>
        <strain evidence="3 4">H3SJ31-1</strain>
    </source>
</reference>
<evidence type="ECO:0000259" key="2">
    <source>
        <dbReference type="PROSITE" id="PS51186"/>
    </source>
</evidence>
<dbReference type="Pfam" id="PF13302">
    <property type="entry name" value="Acetyltransf_3"/>
    <property type="match status" value="1"/>
</dbReference>
<dbReference type="SUPFAM" id="SSF55729">
    <property type="entry name" value="Acyl-CoA N-acyltransferases (Nat)"/>
    <property type="match status" value="1"/>
</dbReference>
<dbReference type="PANTHER" id="PTHR43792">
    <property type="entry name" value="GNAT FAMILY, PUTATIVE (AFU_ORTHOLOGUE AFUA_3G00765)-RELATED-RELATED"/>
    <property type="match status" value="1"/>
</dbReference>
<feature type="domain" description="N-acetyltransferase" evidence="2">
    <location>
        <begin position="8"/>
        <end position="170"/>
    </location>
</feature>
<proteinExistence type="predicted"/>
<dbReference type="Proteomes" id="UP001216253">
    <property type="component" value="Unassembled WGS sequence"/>
</dbReference>
<dbReference type="PROSITE" id="PS51186">
    <property type="entry name" value="GNAT"/>
    <property type="match status" value="1"/>
</dbReference>
<dbReference type="InterPro" id="IPR051531">
    <property type="entry name" value="N-acetyltransferase"/>
</dbReference>
<dbReference type="Gene3D" id="3.40.630.30">
    <property type="match status" value="1"/>
</dbReference>
<feature type="region of interest" description="Disordered" evidence="1">
    <location>
        <begin position="173"/>
        <end position="195"/>
    </location>
</feature>